<accession>A0A251UX55</accession>
<evidence type="ECO:0000313" key="1">
    <source>
        <dbReference type="EMBL" id="OTG27957.1"/>
    </source>
</evidence>
<dbReference type="AlphaFoldDB" id="A0A251UX55"/>
<dbReference type="InParanoid" id="A0A251UX55"/>
<reference evidence="2" key="1">
    <citation type="journal article" date="2017" name="Nature">
        <title>The sunflower genome provides insights into oil metabolism, flowering and Asterid evolution.</title>
        <authorList>
            <person name="Badouin H."/>
            <person name="Gouzy J."/>
            <person name="Grassa C.J."/>
            <person name="Murat F."/>
            <person name="Staton S.E."/>
            <person name="Cottret L."/>
            <person name="Lelandais-Briere C."/>
            <person name="Owens G.L."/>
            <person name="Carrere S."/>
            <person name="Mayjonade B."/>
            <person name="Legrand L."/>
            <person name="Gill N."/>
            <person name="Kane N.C."/>
            <person name="Bowers J.E."/>
            <person name="Hubner S."/>
            <person name="Bellec A."/>
            <person name="Berard A."/>
            <person name="Berges H."/>
            <person name="Blanchet N."/>
            <person name="Boniface M.C."/>
            <person name="Brunel D."/>
            <person name="Catrice O."/>
            <person name="Chaidir N."/>
            <person name="Claudel C."/>
            <person name="Donnadieu C."/>
            <person name="Faraut T."/>
            <person name="Fievet G."/>
            <person name="Helmstetter N."/>
            <person name="King M."/>
            <person name="Knapp S.J."/>
            <person name="Lai Z."/>
            <person name="Le Paslier M.C."/>
            <person name="Lippi Y."/>
            <person name="Lorenzon L."/>
            <person name="Mandel J.R."/>
            <person name="Marage G."/>
            <person name="Marchand G."/>
            <person name="Marquand E."/>
            <person name="Bret-Mestries E."/>
            <person name="Morien E."/>
            <person name="Nambeesan S."/>
            <person name="Nguyen T."/>
            <person name="Pegot-Espagnet P."/>
            <person name="Pouilly N."/>
            <person name="Raftis F."/>
            <person name="Sallet E."/>
            <person name="Schiex T."/>
            <person name="Thomas J."/>
            <person name="Vandecasteele C."/>
            <person name="Vares D."/>
            <person name="Vear F."/>
            <person name="Vautrin S."/>
            <person name="Crespi M."/>
            <person name="Mangin B."/>
            <person name="Burke J.M."/>
            <person name="Salse J."/>
            <person name="Munos S."/>
            <person name="Vincourt P."/>
            <person name="Rieseberg L.H."/>
            <person name="Langlade N.B."/>
        </authorList>
    </citation>
    <scope>NUCLEOTIDE SEQUENCE [LARGE SCALE GENOMIC DNA]</scope>
    <source>
        <strain evidence="2">cv. SF193</strain>
    </source>
</reference>
<organism evidence="1 2">
    <name type="scientific">Helianthus annuus</name>
    <name type="common">Common sunflower</name>
    <dbReference type="NCBI Taxonomy" id="4232"/>
    <lineage>
        <taxon>Eukaryota</taxon>
        <taxon>Viridiplantae</taxon>
        <taxon>Streptophyta</taxon>
        <taxon>Embryophyta</taxon>
        <taxon>Tracheophyta</taxon>
        <taxon>Spermatophyta</taxon>
        <taxon>Magnoliopsida</taxon>
        <taxon>eudicotyledons</taxon>
        <taxon>Gunneridae</taxon>
        <taxon>Pentapetalae</taxon>
        <taxon>asterids</taxon>
        <taxon>campanulids</taxon>
        <taxon>Asterales</taxon>
        <taxon>Asteraceae</taxon>
        <taxon>Asteroideae</taxon>
        <taxon>Heliantheae alliance</taxon>
        <taxon>Heliantheae</taxon>
        <taxon>Helianthus</taxon>
    </lineage>
</organism>
<dbReference type="Proteomes" id="UP000215914">
    <property type="component" value="Chromosome 4"/>
</dbReference>
<gene>
    <name evidence="1" type="ORF">HannXRQ_Chr04g0105811</name>
</gene>
<protein>
    <submittedName>
        <fullName evidence="1">Uncharacterized protein</fullName>
    </submittedName>
</protein>
<keyword evidence="2" id="KW-1185">Reference proteome</keyword>
<proteinExistence type="predicted"/>
<evidence type="ECO:0000313" key="2">
    <source>
        <dbReference type="Proteomes" id="UP000215914"/>
    </source>
</evidence>
<name>A0A251UX55_HELAN</name>
<sequence>MGLVNSVNIFRRFDIKICSEYCRMHASESHLGNNITKSYIASFAQEYSDQFEAINDEGMPLSCDTPLKHASLAVAASTFGTKVTNDSGAATWGSVVFVKPVCWDNCFDQ</sequence>
<dbReference type="EMBL" id="CM007893">
    <property type="protein sequence ID" value="OTG27957.1"/>
    <property type="molecule type" value="Genomic_DNA"/>
</dbReference>